<dbReference type="PROSITE" id="PS50157">
    <property type="entry name" value="ZINC_FINGER_C2H2_2"/>
    <property type="match status" value="1"/>
</dbReference>
<dbReference type="PROSITE" id="PS00028">
    <property type="entry name" value="ZINC_FINGER_C2H2_1"/>
    <property type="match status" value="1"/>
</dbReference>
<evidence type="ECO:0000256" key="5">
    <source>
        <dbReference type="PROSITE-ProRule" id="PRU00042"/>
    </source>
</evidence>
<protein>
    <submittedName>
        <fullName evidence="8">Transcriptional repressor CTCF-like</fullName>
    </submittedName>
</protein>
<proteinExistence type="predicted"/>
<dbReference type="Gene3D" id="3.30.160.60">
    <property type="entry name" value="Classic Zinc Finger"/>
    <property type="match status" value="1"/>
</dbReference>
<feature type="region of interest" description="Disordered" evidence="6">
    <location>
        <begin position="139"/>
        <end position="175"/>
    </location>
</feature>
<dbReference type="AlphaFoldDB" id="A0A8H6YHY2"/>
<feature type="domain" description="C2H2-type" evidence="7">
    <location>
        <begin position="29"/>
        <end position="58"/>
    </location>
</feature>
<gene>
    <name evidence="8" type="ORF">MSAN_01226800</name>
</gene>
<keyword evidence="3 5" id="KW-0863">Zinc-finger</keyword>
<dbReference type="GO" id="GO:0010468">
    <property type="term" value="P:regulation of gene expression"/>
    <property type="evidence" value="ECO:0007669"/>
    <property type="project" value="TreeGrafter"/>
</dbReference>
<evidence type="ECO:0000256" key="4">
    <source>
        <dbReference type="ARBA" id="ARBA00022833"/>
    </source>
</evidence>
<reference evidence="8" key="1">
    <citation type="submission" date="2020-05" db="EMBL/GenBank/DDBJ databases">
        <title>Mycena genomes resolve the evolution of fungal bioluminescence.</title>
        <authorList>
            <person name="Tsai I.J."/>
        </authorList>
    </citation>
    <scope>NUCLEOTIDE SEQUENCE</scope>
    <source>
        <strain evidence="8">160909Yilan</strain>
    </source>
</reference>
<evidence type="ECO:0000256" key="3">
    <source>
        <dbReference type="ARBA" id="ARBA00022771"/>
    </source>
</evidence>
<feature type="compositionally biased region" description="Polar residues" evidence="6">
    <location>
        <begin position="1"/>
        <end position="12"/>
    </location>
</feature>
<evidence type="ECO:0000256" key="1">
    <source>
        <dbReference type="ARBA" id="ARBA00022723"/>
    </source>
</evidence>
<name>A0A8H6YHY2_9AGAR</name>
<dbReference type="PANTHER" id="PTHR24403">
    <property type="entry name" value="ZINC FINGER PROTEIN"/>
    <property type="match status" value="1"/>
</dbReference>
<keyword evidence="1" id="KW-0479">Metal-binding</keyword>
<evidence type="ECO:0000259" key="7">
    <source>
        <dbReference type="PROSITE" id="PS50157"/>
    </source>
</evidence>
<dbReference type="SMART" id="SM00355">
    <property type="entry name" value="ZnF_C2H2"/>
    <property type="match status" value="3"/>
</dbReference>
<dbReference type="InterPro" id="IPR013087">
    <property type="entry name" value="Znf_C2H2_type"/>
</dbReference>
<keyword evidence="2" id="KW-0677">Repeat</keyword>
<feature type="region of interest" description="Disordered" evidence="6">
    <location>
        <begin position="1"/>
        <end position="26"/>
    </location>
</feature>
<organism evidence="8 9">
    <name type="scientific">Mycena sanguinolenta</name>
    <dbReference type="NCBI Taxonomy" id="230812"/>
    <lineage>
        <taxon>Eukaryota</taxon>
        <taxon>Fungi</taxon>
        <taxon>Dikarya</taxon>
        <taxon>Basidiomycota</taxon>
        <taxon>Agaricomycotina</taxon>
        <taxon>Agaricomycetes</taxon>
        <taxon>Agaricomycetidae</taxon>
        <taxon>Agaricales</taxon>
        <taxon>Marasmiineae</taxon>
        <taxon>Mycenaceae</taxon>
        <taxon>Mycena</taxon>
    </lineage>
</organism>
<dbReference type="InterPro" id="IPR050688">
    <property type="entry name" value="Zinc_finger/UBP_domain"/>
</dbReference>
<dbReference type="InterPro" id="IPR036236">
    <property type="entry name" value="Znf_C2H2_sf"/>
</dbReference>
<dbReference type="GO" id="GO:0008270">
    <property type="term" value="F:zinc ion binding"/>
    <property type="evidence" value="ECO:0007669"/>
    <property type="project" value="UniProtKB-KW"/>
</dbReference>
<evidence type="ECO:0000256" key="2">
    <source>
        <dbReference type="ARBA" id="ARBA00022737"/>
    </source>
</evidence>
<keyword evidence="4" id="KW-0862">Zinc</keyword>
<keyword evidence="9" id="KW-1185">Reference proteome</keyword>
<dbReference type="EMBL" id="JACAZH010000009">
    <property type="protein sequence ID" value="KAF7358867.1"/>
    <property type="molecule type" value="Genomic_DNA"/>
</dbReference>
<dbReference type="Proteomes" id="UP000623467">
    <property type="component" value="Unassembled WGS sequence"/>
</dbReference>
<dbReference type="OrthoDB" id="654211at2759"/>
<evidence type="ECO:0000313" key="9">
    <source>
        <dbReference type="Proteomes" id="UP000623467"/>
    </source>
</evidence>
<comment type="caution">
    <text evidence="8">The sequence shown here is derived from an EMBL/GenBank/DDBJ whole genome shotgun (WGS) entry which is preliminary data.</text>
</comment>
<accession>A0A8H6YHY2</accession>
<feature type="compositionally biased region" description="Low complexity" evidence="6">
    <location>
        <begin position="148"/>
        <end position="174"/>
    </location>
</feature>
<evidence type="ECO:0000313" key="8">
    <source>
        <dbReference type="EMBL" id="KAF7358867.1"/>
    </source>
</evidence>
<dbReference type="SUPFAM" id="SSF57667">
    <property type="entry name" value="beta-beta-alpha zinc fingers"/>
    <property type="match status" value="1"/>
</dbReference>
<dbReference type="GO" id="GO:0005634">
    <property type="term" value="C:nucleus"/>
    <property type="evidence" value="ECO:0007669"/>
    <property type="project" value="TreeGrafter"/>
</dbReference>
<evidence type="ECO:0000256" key="6">
    <source>
        <dbReference type="SAM" id="MobiDB-lite"/>
    </source>
</evidence>
<feature type="region of interest" description="Disordered" evidence="6">
    <location>
        <begin position="54"/>
        <end position="73"/>
    </location>
</feature>
<dbReference type="PANTHER" id="PTHR24403:SF67">
    <property type="entry name" value="FI01116P-RELATED"/>
    <property type="match status" value="1"/>
</dbReference>
<sequence length="339" mass="36340">MPRVATTSTSRPLKQAEGGKVPPNPPLSLLCPQATCPWSFRTKADLKRHLPRHMSPEEREKRMHKCPHPGCTHKSLQKSNVDTHYITKHIALKPLACKQCPYRASDPSSLHRHMRSIHAYISGTAPRKTKSRAFSASAIEIPEPNIPASPASTSTDSWSAATSSSSSSSTYSDFPPSPVPIESASSLRPEELSVYNNPFAVNDALCAFTAFAPSTLSPFPAAEFSLPASSASSADFDPTAFLPCDATTFCVDFSAGIPSATVDANHPGTQYPAEGINFFSSGLDTDAGLCCEQQPESIFVSPPTYDYASVSCPLDSFSAFDLGLGTPIPFVGEWATEFC</sequence>